<dbReference type="GO" id="GO:0050225">
    <property type="term" value="F:pseudouridine kinase activity"/>
    <property type="evidence" value="ECO:0007669"/>
    <property type="project" value="UniProtKB-EC"/>
</dbReference>
<dbReference type="InterPro" id="IPR029056">
    <property type="entry name" value="Ribokinase-like"/>
</dbReference>
<evidence type="ECO:0000259" key="3">
    <source>
        <dbReference type="Pfam" id="PF00294"/>
    </source>
</evidence>
<dbReference type="PROSITE" id="PS00583">
    <property type="entry name" value="PFKB_KINASES_1"/>
    <property type="match status" value="1"/>
</dbReference>
<sequence>MSQMLAVGASNMDIAGHSARSLVLGDSNPGRIRYAPGGVARNVAENLARLGHPTRLFTALGDDPPGHSLLQATSAAGVDMRSCWVLPDQATSSYLSVHGADGDMVVAVNDMGIVDSITPARLAPYAADLAAAQALLFDCNLSEASLAWLCAHSGDAPVFVDTVSTHKCLRIASSLARVHLLKPNRLEAQALTGLPLDTSADAAAVAQWLHARGVQQLVLSWGAQGVFWSDAQGAQGWQPAPEVVVQSASGAGDALMAGLMHMAGQPLGQAVRFACGCAALTLGVAGTNDPALSVARVQQWLELNP</sequence>
<proteinExistence type="predicted"/>
<keyword evidence="2 4" id="KW-0418">Kinase</keyword>
<dbReference type="InterPro" id="IPR011611">
    <property type="entry name" value="PfkB_dom"/>
</dbReference>
<dbReference type="RefSeq" id="WP_310374651.1">
    <property type="nucleotide sequence ID" value="NZ_JAVDXT010000003.1"/>
</dbReference>
<gene>
    <name evidence="4" type="ORF">J2X19_003161</name>
</gene>
<dbReference type="InterPro" id="IPR002173">
    <property type="entry name" value="Carboh/pur_kinase_PfkB_CS"/>
</dbReference>
<evidence type="ECO:0000256" key="2">
    <source>
        <dbReference type="ARBA" id="ARBA00022777"/>
    </source>
</evidence>
<dbReference type="PANTHER" id="PTHR10584">
    <property type="entry name" value="SUGAR KINASE"/>
    <property type="match status" value="1"/>
</dbReference>
<keyword evidence="1 4" id="KW-0808">Transferase</keyword>
<dbReference type="Proteomes" id="UP001180487">
    <property type="component" value="Unassembled WGS sequence"/>
</dbReference>
<dbReference type="Pfam" id="PF00294">
    <property type="entry name" value="PfkB"/>
    <property type="match status" value="1"/>
</dbReference>
<comment type="caution">
    <text evidence="4">The sequence shown here is derived from an EMBL/GenBank/DDBJ whole genome shotgun (WGS) entry which is preliminary data.</text>
</comment>
<evidence type="ECO:0000313" key="5">
    <source>
        <dbReference type="Proteomes" id="UP001180487"/>
    </source>
</evidence>
<feature type="domain" description="Carbohydrate kinase PfkB" evidence="3">
    <location>
        <begin position="2"/>
        <end position="290"/>
    </location>
</feature>
<dbReference type="Gene3D" id="3.40.1190.20">
    <property type="match status" value="1"/>
</dbReference>
<accession>A0ABU2CB61</accession>
<dbReference type="EMBL" id="JAVDXT010000003">
    <property type="protein sequence ID" value="MDR7378467.1"/>
    <property type="molecule type" value="Genomic_DNA"/>
</dbReference>
<dbReference type="EC" id="2.7.1.83" evidence="4"/>
<protein>
    <submittedName>
        <fullName evidence="4">Pseudouridine kinase</fullName>
        <ecNumber evidence="4">2.7.1.83</ecNumber>
    </submittedName>
</protein>
<evidence type="ECO:0000256" key="1">
    <source>
        <dbReference type="ARBA" id="ARBA00022679"/>
    </source>
</evidence>
<name>A0ABU2CB61_9BURK</name>
<organism evidence="4 5">
    <name type="scientific">Rhodoferax ferrireducens</name>
    <dbReference type="NCBI Taxonomy" id="192843"/>
    <lineage>
        <taxon>Bacteria</taxon>
        <taxon>Pseudomonadati</taxon>
        <taxon>Pseudomonadota</taxon>
        <taxon>Betaproteobacteria</taxon>
        <taxon>Burkholderiales</taxon>
        <taxon>Comamonadaceae</taxon>
        <taxon>Rhodoferax</taxon>
    </lineage>
</organism>
<reference evidence="4 5" key="1">
    <citation type="submission" date="2023-07" db="EMBL/GenBank/DDBJ databases">
        <title>Sorghum-associated microbial communities from plants grown in Nebraska, USA.</title>
        <authorList>
            <person name="Schachtman D."/>
        </authorList>
    </citation>
    <scope>NUCLEOTIDE SEQUENCE [LARGE SCALE GENOMIC DNA]</scope>
    <source>
        <strain evidence="4 5">BE313</strain>
    </source>
</reference>
<evidence type="ECO:0000313" key="4">
    <source>
        <dbReference type="EMBL" id="MDR7378467.1"/>
    </source>
</evidence>
<keyword evidence="5" id="KW-1185">Reference proteome</keyword>
<dbReference type="PANTHER" id="PTHR10584:SF166">
    <property type="entry name" value="RIBOKINASE"/>
    <property type="match status" value="1"/>
</dbReference>
<dbReference type="SUPFAM" id="SSF53613">
    <property type="entry name" value="Ribokinase-like"/>
    <property type="match status" value="1"/>
</dbReference>
<dbReference type="CDD" id="cd01941">
    <property type="entry name" value="YeiC_kinase_like"/>
    <property type="match status" value="1"/>
</dbReference>